<dbReference type="Gene3D" id="3.40.50.1820">
    <property type="entry name" value="alpha/beta hydrolase"/>
    <property type="match status" value="1"/>
</dbReference>
<dbReference type="Pfam" id="PF12697">
    <property type="entry name" value="Abhydrolase_6"/>
    <property type="match status" value="1"/>
</dbReference>
<dbReference type="PANTHER" id="PTHR43433">
    <property type="entry name" value="HYDROLASE, ALPHA/BETA FOLD FAMILY PROTEIN"/>
    <property type="match status" value="1"/>
</dbReference>
<evidence type="ECO:0000259" key="1">
    <source>
        <dbReference type="Pfam" id="PF12697"/>
    </source>
</evidence>
<dbReference type="GO" id="GO:0016787">
    <property type="term" value="F:hydrolase activity"/>
    <property type="evidence" value="ECO:0007669"/>
    <property type="project" value="UniProtKB-KW"/>
</dbReference>
<reference evidence="2 3" key="1">
    <citation type="submission" date="2024-02" db="EMBL/GenBank/DDBJ databases">
        <title>Janibacter sp. nov., isolated from gut of marine sandworm.</title>
        <authorList>
            <person name="Kim B."/>
            <person name="Jun M.O."/>
            <person name="Shin N.-R."/>
        </authorList>
    </citation>
    <scope>NUCLEOTIDE SEQUENCE [LARGE SCALE GENOMIC DNA]</scope>
    <source>
        <strain evidence="2 3">A1S7</strain>
    </source>
</reference>
<dbReference type="PANTHER" id="PTHR43433:SF5">
    <property type="entry name" value="AB HYDROLASE-1 DOMAIN-CONTAINING PROTEIN"/>
    <property type="match status" value="1"/>
</dbReference>
<dbReference type="InterPro" id="IPR050471">
    <property type="entry name" value="AB_hydrolase"/>
</dbReference>
<dbReference type="EMBL" id="CP144913">
    <property type="protein sequence ID" value="WXB77095.1"/>
    <property type="molecule type" value="Genomic_DNA"/>
</dbReference>
<evidence type="ECO:0000313" key="3">
    <source>
        <dbReference type="Proteomes" id="UP001382727"/>
    </source>
</evidence>
<gene>
    <name evidence="2" type="ORF">V1351_03265</name>
</gene>
<dbReference type="SUPFAM" id="SSF53474">
    <property type="entry name" value="alpha/beta-Hydrolases"/>
    <property type="match status" value="1"/>
</dbReference>
<dbReference type="InterPro" id="IPR000073">
    <property type="entry name" value="AB_hydrolase_1"/>
</dbReference>
<evidence type="ECO:0000313" key="2">
    <source>
        <dbReference type="EMBL" id="WXB77095.1"/>
    </source>
</evidence>
<dbReference type="Proteomes" id="UP001382727">
    <property type="component" value="Chromosome"/>
</dbReference>
<organism evidence="2 3">
    <name type="scientific">Janibacter alittae</name>
    <dbReference type="NCBI Taxonomy" id="3115209"/>
    <lineage>
        <taxon>Bacteria</taxon>
        <taxon>Bacillati</taxon>
        <taxon>Actinomycetota</taxon>
        <taxon>Actinomycetes</taxon>
        <taxon>Micrococcales</taxon>
        <taxon>Intrasporangiaceae</taxon>
        <taxon>Janibacter</taxon>
    </lineage>
</organism>
<keyword evidence="3" id="KW-1185">Reference proteome</keyword>
<keyword evidence="2" id="KW-0378">Hydrolase</keyword>
<protein>
    <submittedName>
        <fullName evidence="2">Alpha/beta hydrolase</fullName>
    </submittedName>
</protein>
<accession>A0ABZ2MJ33</accession>
<name>A0ABZ2MJ33_9MICO</name>
<proteinExistence type="predicted"/>
<dbReference type="InterPro" id="IPR029058">
    <property type="entry name" value="AB_hydrolase_fold"/>
</dbReference>
<feature type="domain" description="AB hydrolase-1" evidence="1">
    <location>
        <begin position="44"/>
        <end position="259"/>
    </location>
</feature>
<sequence>MPTTQRTEAAVASADGTRISYDVQGRGPTVILISQALADRKDHRRLAAALAPAHTVINYDRRGRGSSTDTTPWSIDCEVEDIRALIDAHGPRASLIGASAGAVLALEAASGLGERIERVVAYEAPVIVDAARPAVPREFAGHLGDLVREGRNSQAVAEFFRGALGISAIGARMTRLMIPLWRSMTAMAQTTEYDLTMCHGLQDGKPLPAGRWDGVRADVLVLVGERSAPFMHSGSLAIAEHLNAKCTVVPRAHHATLTMQPRTALPLIEEFLAHNP</sequence>
<dbReference type="RefSeq" id="WP_338750664.1">
    <property type="nucleotide sequence ID" value="NZ_CP144913.1"/>
</dbReference>